<reference evidence="3" key="2">
    <citation type="journal article" date="2015" name="Data Brief">
        <title>Shoot transcriptome of the giant reed, Arundo donax.</title>
        <authorList>
            <person name="Barrero R.A."/>
            <person name="Guerrero F.D."/>
            <person name="Moolhuijzen P."/>
            <person name="Goolsby J.A."/>
            <person name="Tidwell J."/>
            <person name="Bellgard S.E."/>
            <person name="Bellgard M.I."/>
        </authorList>
    </citation>
    <scope>NUCLEOTIDE SEQUENCE</scope>
    <source>
        <tissue evidence="3">Shoot tissue taken approximately 20 cm above the soil surface</tissue>
    </source>
</reference>
<keyword evidence="2" id="KW-1133">Transmembrane helix</keyword>
<feature type="compositionally biased region" description="Basic and acidic residues" evidence="1">
    <location>
        <begin position="85"/>
        <end position="95"/>
    </location>
</feature>
<organism evidence="3">
    <name type="scientific">Arundo donax</name>
    <name type="common">Giant reed</name>
    <name type="synonym">Donax arundinaceus</name>
    <dbReference type="NCBI Taxonomy" id="35708"/>
    <lineage>
        <taxon>Eukaryota</taxon>
        <taxon>Viridiplantae</taxon>
        <taxon>Streptophyta</taxon>
        <taxon>Embryophyta</taxon>
        <taxon>Tracheophyta</taxon>
        <taxon>Spermatophyta</taxon>
        <taxon>Magnoliopsida</taxon>
        <taxon>Liliopsida</taxon>
        <taxon>Poales</taxon>
        <taxon>Poaceae</taxon>
        <taxon>PACMAD clade</taxon>
        <taxon>Arundinoideae</taxon>
        <taxon>Arundineae</taxon>
        <taxon>Arundo</taxon>
    </lineage>
</organism>
<dbReference type="AlphaFoldDB" id="A0A0A9DE71"/>
<accession>A0A0A9DE71</accession>
<name>A0A0A9DE71_ARUDO</name>
<protein>
    <submittedName>
        <fullName evidence="3">Uncharacterized protein</fullName>
    </submittedName>
</protein>
<evidence type="ECO:0000313" key="3">
    <source>
        <dbReference type="EMBL" id="JAD83950.1"/>
    </source>
</evidence>
<keyword evidence="2" id="KW-0472">Membrane</keyword>
<feature type="region of interest" description="Disordered" evidence="1">
    <location>
        <begin position="41"/>
        <end position="134"/>
    </location>
</feature>
<reference evidence="3" key="1">
    <citation type="submission" date="2014-09" db="EMBL/GenBank/DDBJ databases">
        <authorList>
            <person name="Magalhaes I.L.F."/>
            <person name="Oliveira U."/>
            <person name="Santos F.R."/>
            <person name="Vidigal T.H.D.A."/>
            <person name="Brescovit A.D."/>
            <person name="Santos A.J."/>
        </authorList>
    </citation>
    <scope>NUCLEOTIDE SEQUENCE</scope>
    <source>
        <tissue evidence="3">Shoot tissue taken approximately 20 cm above the soil surface</tissue>
    </source>
</reference>
<feature type="transmembrane region" description="Helical" evidence="2">
    <location>
        <begin position="17"/>
        <end position="39"/>
    </location>
</feature>
<proteinExistence type="predicted"/>
<evidence type="ECO:0000256" key="2">
    <source>
        <dbReference type="SAM" id="Phobius"/>
    </source>
</evidence>
<dbReference type="EMBL" id="GBRH01213945">
    <property type="protein sequence ID" value="JAD83950.1"/>
    <property type="molecule type" value="Transcribed_RNA"/>
</dbReference>
<feature type="compositionally biased region" description="Basic and acidic residues" evidence="1">
    <location>
        <begin position="103"/>
        <end position="112"/>
    </location>
</feature>
<keyword evidence="2" id="KW-0812">Transmembrane</keyword>
<evidence type="ECO:0000256" key="1">
    <source>
        <dbReference type="SAM" id="MobiDB-lite"/>
    </source>
</evidence>
<sequence>MQDIASEELASFLAGKLTLLAFVLASIFKLSIASSIGMWPSSPLGSMRPHHSSPQKNPGLLRVSSSSTGEGWPGAAGRTLAYSGRRAEDGSERWRGGRRPRRASGEGRSREAVRRRKAKETAAIFGESREPGRW</sequence>